<feature type="transmembrane region" description="Helical" evidence="5">
    <location>
        <begin position="193"/>
        <end position="213"/>
    </location>
</feature>
<organism evidence="7 8">
    <name type="scientific">Azospirillum thiophilum</name>
    <dbReference type="NCBI Taxonomy" id="528244"/>
    <lineage>
        <taxon>Bacteria</taxon>
        <taxon>Pseudomonadati</taxon>
        <taxon>Pseudomonadota</taxon>
        <taxon>Alphaproteobacteria</taxon>
        <taxon>Rhodospirillales</taxon>
        <taxon>Azospirillaceae</taxon>
        <taxon>Azospirillum</taxon>
    </lineage>
</organism>
<evidence type="ECO:0000256" key="4">
    <source>
        <dbReference type="SAM" id="MobiDB-lite"/>
    </source>
</evidence>
<dbReference type="PROSITE" id="PS50111">
    <property type="entry name" value="CHEMOTAXIS_TRANSDUC_2"/>
    <property type="match status" value="1"/>
</dbReference>
<dbReference type="Pfam" id="PF00015">
    <property type="entry name" value="MCPsignal"/>
    <property type="match status" value="1"/>
</dbReference>
<dbReference type="InterPro" id="IPR004089">
    <property type="entry name" value="MCPsignal_dom"/>
</dbReference>
<dbReference type="RefSeq" id="WP_045584105.1">
    <property type="nucleotide sequence ID" value="NZ_CP012403.1"/>
</dbReference>
<comment type="similarity">
    <text evidence="2">Belongs to the methyl-accepting chemotaxis (MCP) protein family.</text>
</comment>
<evidence type="ECO:0000256" key="1">
    <source>
        <dbReference type="ARBA" id="ARBA00022500"/>
    </source>
</evidence>
<feature type="compositionally biased region" description="Low complexity" evidence="4">
    <location>
        <begin position="526"/>
        <end position="547"/>
    </location>
</feature>
<evidence type="ECO:0000256" key="3">
    <source>
        <dbReference type="PROSITE-ProRule" id="PRU00284"/>
    </source>
</evidence>
<evidence type="ECO:0000259" key="6">
    <source>
        <dbReference type="PROSITE" id="PS50111"/>
    </source>
</evidence>
<dbReference type="PANTHER" id="PTHR43531:SF11">
    <property type="entry name" value="METHYL-ACCEPTING CHEMOTAXIS PROTEIN 3"/>
    <property type="match status" value="1"/>
</dbReference>
<keyword evidence="5" id="KW-0812">Transmembrane</keyword>
<keyword evidence="5" id="KW-0472">Membrane</keyword>
<dbReference type="SMART" id="SM00283">
    <property type="entry name" value="MA"/>
    <property type="match status" value="1"/>
</dbReference>
<dbReference type="Proteomes" id="UP000069935">
    <property type="component" value="Chromosome 3"/>
</dbReference>
<evidence type="ECO:0000313" key="7">
    <source>
        <dbReference type="EMBL" id="ALG73428.1"/>
    </source>
</evidence>
<evidence type="ECO:0000256" key="5">
    <source>
        <dbReference type="SAM" id="Phobius"/>
    </source>
</evidence>
<feature type="domain" description="Methyl-accepting transducer" evidence="6">
    <location>
        <begin position="276"/>
        <end position="505"/>
    </location>
</feature>
<evidence type="ECO:0000256" key="2">
    <source>
        <dbReference type="ARBA" id="ARBA00029447"/>
    </source>
</evidence>
<accession>A0AAC8W1N5</accession>
<dbReference type="EMBL" id="CP012403">
    <property type="protein sequence ID" value="ALG73428.1"/>
    <property type="molecule type" value="Genomic_DNA"/>
</dbReference>
<dbReference type="Gene3D" id="1.10.287.950">
    <property type="entry name" value="Methyl-accepting chemotaxis protein"/>
    <property type="match status" value="1"/>
</dbReference>
<keyword evidence="5" id="KW-1133">Transmembrane helix</keyword>
<dbReference type="SUPFAM" id="SSF58104">
    <property type="entry name" value="Methyl-accepting chemotaxis protein (MCP) signaling domain"/>
    <property type="match status" value="1"/>
</dbReference>
<dbReference type="InterPro" id="IPR051310">
    <property type="entry name" value="MCP_chemotaxis"/>
</dbReference>
<protein>
    <recommendedName>
        <fullName evidence="6">Methyl-accepting transducer domain-containing protein</fullName>
    </recommendedName>
</protein>
<dbReference type="PANTHER" id="PTHR43531">
    <property type="entry name" value="PROTEIN ICFG"/>
    <property type="match status" value="1"/>
</dbReference>
<gene>
    <name evidence="7" type="ORF">AL072_20595</name>
</gene>
<feature type="compositionally biased region" description="Basic and acidic residues" evidence="4">
    <location>
        <begin position="509"/>
        <end position="522"/>
    </location>
</feature>
<name>A0AAC8W1N5_9PROT</name>
<proteinExistence type="inferred from homology"/>
<dbReference type="Gene3D" id="6.10.340.10">
    <property type="match status" value="1"/>
</dbReference>
<evidence type="ECO:0000313" key="8">
    <source>
        <dbReference type="Proteomes" id="UP000069935"/>
    </source>
</evidence>
<dbReference type="GO" id="GO:0004888">
    <property type="term" value="F:transmembrane signaling receptor activity"/>
    <property type="evidence" value="ECO:0007669"/>
    <property type="project" value="TreeGrafter"/>
</dbReference>
<keyword evidence="3" id="KW-0807">Transducer</keyword>
<reference evidence="7 8" key="2">
    <citation type="journal article" date="2016" name="Genome Announc.">
        <title>Complete Genome Sequence of a Strain of Azospirillum thiophilum Isolated from a Sulfide Spring.</title>
        <authorList>
            <person name="Fomenkov A."/>
            <person name="Vincze T."/>
            <person name="Grabovich M."/>
            <person name="Anton B.P."/>
            <person name="Dubinina G."/>
            <person name="Orlova M."/>
            <person name="Belousova E."/>
            <person name="Roberts R.J."/>
        </authorList>
    </citation>
    <scope>NUCLEOTIDE SEQUENCE [LARGE SCALE GENOMIC DNA]</scope>
    <source>
        <strain evidence="7 8">BV-S</strain>
    </source>
</reference>
<sequence>MKKTFSVPIVGKVVLILAILAATVFAGIARITAIQADSETVLTGLVEHEAAGLIWLARARATAMNVTRLTFEMTSEPSGFRARQIGGRLKEETISFAVRMTDAERSLPAGTLDLKIVRDAFDRLGQRIDVVAAAKFAGPDGPPGEALRDLTRAVTTSAEEFDGLMTKLIDQGQELAARRAHDASARAHADSTMVIRLVALALVAVLVFAFLLMRMTVVRPLHRLIALAKELLGGRIDLTVPGVARGDEVGDIARMVQLLKDTMASSDELARRTHIAAQQMAAATAQAAVAVEQVSDGSQRQMQAVEAITGSVSRTTAIIGTIASVSLSAKDRSRDAATQLASGLTQIAAMTAAVQEISVTSARINAITQSIGELATRSNILSLNAAIEAARAGEHGRGFSVVAEEVGNLAQQTADLAQEIALLAADSTDRIQKGVSMATQVGGVMNAVTAAIDETDSLSEDIAQSMEEQGGMLRQIEQSLQRLTDISNANATAGEEISTTMMELTRLADGTRRQAESVRRGGGDGPAATEAGAASATGAARAEAMPA</sequence>
<dbReference type="GO" id="GO:0007165">
    <property type="term" value="P:signal transduction"/>
    <property type="evidence" value="ECO:0007669"/>
    <property type="project" value="UniProtKB-KW"/>
</dbReference>
<dbReference type="AlphaFoldDB" id="A0AAC8W1N5"/>
<feature type="region of interest" description="Disordered" evidence="4">
    <location>
        <begin position="509"/>
        <end position="547"/>
    </location>
</feature>
<reference evidence="8" key="1">
    <citation type="submission" date="2015-12" db="EMBL/GenBank/DDBJ databases">
        <title>Complete Genome Sequence of Azospirillum thiophilum BV-S.</title>
        <authorList>
            <person name="Fomenkov A."/>
            <person name="Vincze T."/>
            <person name="Grabovich M."/>
            <person name="Dubinina G."/>
            <person name="Orlova M."/>
            <person name="Belousova E."/>
            <person name="Roberts R.J."/>
        </authorList>
    </citation>
    <scope>NUCLEOTIDE SEQUENCE [LARGE SCALE GENOMIC DNA]</scope>
    <source>
        <strain evidence="8">BV-S</strain>
    </source>
</reference>
<dbReference type="KEGG" id="ati:AL072_20595"/>
<keyword evidence="8" id="KW-1185">Reference proteome</keyword>
<keyword evidence="1" id="KW-0145">Chemotaxis</keyword>
<dbReference type="GO" id="GO:0006935">
    <property type="term" value="P:chemotaxis"/>
    <property type="evidence" value="ECO:0007669"/>
    <property type="project" value="UniProtKB-KW"/>
</dbReference>
<dbReference type="GO" id="GO:0005886">
    <property type="term" value="C:plasma membrane"/>
    <property type="evidence" value="ECO:0007669"/>
    <property type="project" value="TreeGrafter"/>
</dbReference>